<dbReference type="Ensembl" id="ENSSGRT00000059131.1">
    <property type="protein sequence ID" value="ENSSGRP00000055371.1"/>
    <property type="gene ID" value="ENSSGRG00000029037.1"/>
</dbReference>
<evidence type="ECO:0000256" key="16">
    <source>
        <dbReference type="SAM" id="Phobius"/>
    </source>
</evidence>
<organism evidence="18 19">
    <name type="scientific">Sinocyclocheilus grahami</name>
    <name type="common">Dianchi golden-line fish</name>
    <name type="synonym">Barbus grahami</name>
    <dbReference type="NCBI Taxonomy" id="75366"/>
    <lineage>
        <taxon>Eukaryota</taxon>
        <taxon>Metazoa</taxon>
        <taxon>Chordata</taxon>
        <taxon>Craniata</taxon>
        <taxon>Vertebrata</taxon>
        <taxon>Euteleostomi</taxon>
        <taxon>Actinopterygii</taxon>
        <taxon>Neopterygii</taxon>
        <taxon>Teleostei</taxon>
        <taxon>Ostariophysi</taxon>
        <taxon>Cypriniformes</taxon>
        <taxon>Cyprinidae</taxon>
        <taxon>Cyprininae</taxon>
        <taxon>Sinocyclocheilus</taxon>
    </lineage>
</organism>
<keyword evidence="7 16" id="KW-0472">Membrane</keyword>
<dbReference type="PRINTS" id="PR00715">
    <property type="entry name" value="MAN6PRECEPTR"/>
</dbReference>
<keyword evidence="9" id="KW-0675">Receptor</keyword>
<dbReference type="GO" id="GO:0019904">
    <property type="term" value="F:protein domain specific binding"/>
    <property type="evidence" value="ECO:0007669"/>
    <property type="project" value="InterPro"/>
</dbReference>
<reference evidence="18" key="1">
    <citation type="submission" date="2025-08" db="UniProtKB">
        <authorList>
            <consortium name="Ensembl"/>
        </authorList>
    </citation>
    <scope>IDENTIFICATION</scope>
</reference>
<name>A0A672P3C9_SINGR</name>
<dbReference type="InParanoid" id="A0A672P3C9"/>
<keyword evidence="19" id="KW-1185">Reference proteome</keyword>
<feature type="region of interest" description="Disordered" evidence="15">
    <location>
        <begin position="288"/>
        <end position="312"/>
    </location>
</feature>
<evidence type="ECO:0000313" key="19">
    <source>
        <dbReference type="Proteomes" id="UP000472262"/>
    </source>
</evidence>
<evidence type="ECO:0000256" key="1">
    <source>
        <dbReference type="ARBA" id="ARBA00004363"/>
    </source>
</evidence>
<dbReference type="GO" id="GO:0005802">
    <property type="term" value="C:trans-Golgi network"/>
    <property type="evidence" value="ECO:0007669"/>
    <property type="project" value="TreeGrafter"/>
</dbReference>
<keyword evidence="3" id="KW-0597">Phosphoprotein</keyword>
<proteinExistence type="predicted"/>
<dbReference type="FunFam" id="2.70.130.10:FF:000008">
    <property type="entry name" value="Cation-dependent mannose-6-phosphate receptor"/>
    <property type="match status" value="1"/>
</dbReference>
<dbReference type="PANTHER" id="PTHR15071:SF29">
    <property type="entry name" value="CATION-DEPENDENT MANNOSE-6-PHOSPHATE RECEPTOR"/>
    <property type="match status" value="1"/>
</dbReference>
<evidence type="ECO:0000256" key="14">
    <source>
        <dbReference type="ARBA" id="ARBA00069343"/>
    </source>
</evidence>
<dbReference type="PANTHER" id="PTHR15071">
    <property type="entry name" value="MANNOSE-6-PHOSPHATE RECEPTOR FAMILY MEMBER"/>
    <property type="match status" value="1"/>
</dbReference>
<keyword evidence="5" id="KW-0732">Signal</keyword>
<evidence type="ECO:0000256" key="2">
    <source>
        <dbReference type="ARBA" id="ARBA00022448"/>
    </source>
</evidence>
<evidence type="ECO:0000256" key="9">
    <source>
        <dbReference type="ARBA" id="ARBA00023170"/>
    </source>
</evidence>
<dbReference type="GO" id="GO:0005765">
    <property type="term" value="C:lysosomal membrane"/>
    <property type="evidence" value="ECO:0007669"/>
    <property type="project" value="UniProtKB-SubCell"/>
</dbReference>
<dbReference type="SUPFAM" id="SSF50911">
    <property type="entry name" value="Mannose 6-phosphate receptor domain"/>
    <property type="match status" value="1"/>
</dbReference>
<dbReference type="InterPro" id="IPR028927">
    <property type="entry name" value="Man-6-P_rcpt"/>
</dbReference>
<evidence type="ECO:0000256" key="12">
    <source>
        <dbReference type="ARBA" id="ARBA00046288"/>
    </source>
</evidence>
<evidence type="ECO:0000256" key="11">
    <source>
        <dbReference type="ARBA" id="ARBA00023228"/>
    </source>
</evidence>
<keyword evidence="4 16" id="KW-0812">Transmembrane</keyword>
<keyword evidence="10" id="KW-0325">Glycoprotein</keyword>
<keyword evidence="2" id="KW-0813">Transport</keyword>
<accession>A0A672P3C9</accession>
<dbReference type="AlphaFoldDB" id="A0A672P3C9"/>
<evidence type="ECO:0000259" key="17">
    <source>
        <dbReference type="PROSITE" id="PS51914"/>
    </source>
</evidence>
<evidence type="ECO:0000256" key="6">
    <source>
        <dbReference type="ARBA" id="ARBA00022989"/>
    </source>
</evidence>
<evidence type="ECO:0000256" key="3">
    <source>
        <dbReference type="ARBA" id="ARBA00022553"/>
    </source>
</evidence>
<dbReference type="FunCoup" id="A0A672P3C9">
    <property type="interactions" value="880"/>
</dbReference>
<feature type="transmembrane region" description="Helical" evidence="16">
    <location>
        <begin position="220"/>
        <end position="244"/>
    </location>
</feature>
<evidence type="ECO:0000256" key="13">
    <source>
        <dbReference type="ARBA" id="ARBA00059814"/>
    </source>
</evidence>
<dbReference type="PROSITE" id="PS51914">
    <property type="entry name" value="MRH"/>
    <property type="match status" value="1"/>
</dbReference>
<evidence type="ECO:0000256" key="15">
    <source>
        <dbReference type="SAM" id="MobiDB-lite"/>
    </source>
</evidence>
<dbReference type="OMA" id="ICTHEEK"/>
<evidence type="ECO:0000256" key="5">
    <source>
        <dbReference type="ARBA" id="ARBA00022729"/>
    </source>
</evidence>
<evidence type="ECO:0000256" key="7">
    <source>
        <dbReference type="ARBA" id="ARBA00023136"/>
    </source>
</evidence>
<feature type="transmembrane region" description="Helical" evidence="16">
    <location>
        <begin position="12"/>
        <end position="34"/>
    </location>
</feature>
<dbReference type="Gene3D" id="2.70.130.10">
    <property type="entry name" value="Mannose-6-phosphate receptor binding domain"/>
    <property type="match status" value="1"/>
</dbReference>
<evidence type="ECO:0000313" key="18">
    <source>
        <dbReference type="Ensembl" id="ENSSGRP00000055371.1"/>
    </source>
</evidence>
<dbReference type="InterPro" id="IPR009011">
    <property type="entry name" value="Man6P_isomerase_rcpt-bd_dom_sf"/>
</dbReference>
<evidence type="ECO:0000256" key="10">
    <source>
        <dbReference type="ARBA" id="ARBA00023180"/>
    </source>
</evidence>
<comment type="function">
    <text evidence="13">Transport of phosphorylated lysosomal enzymes from the Golgi complex and the cell surface to lysosomes. Lysosomal enzymes bearing phosphomannosyl residues bind specifically to mannose-6-phosphate receptors in the Golgi apparatus and the resulting receptor-ligand complex is transported to an acidic prelyosomal compartment where the low pH mediates the dissociation of the complex.</text>
</comment>
<dbReference type="Pfam" id="PF02157">
    <property type="entry name" value="Man-6-P_recep"/>
    <property type="match status" value="1"/>
</dbReference>
<keyword evidence="6 16" id="KW-1133">Transmembrane helix</keyword>
<comment type="subcellular location">
    <subcellularLocation>
        <location evidence="12">Endomembrane system</location>
        <topology evidence="12">Single-pass type I membrane protein</topology>
    </subcellularLocation>
    <subcellularLocation>
        <location evidence="1">Lysosome membrane</location>
        <topology evidence="1">Single-pass membrane protein</topology>
    </subcellularLocation>
</comment>
<feature type="transmembrane region" description="Helical" evidence="16">
    <location>
        <begin position="46"/>
        <end position="65"/>
    </location>
</feature>
<dbReference type="GO" id="GO:0006622">
    <property type="term" value="P:protein targeting to lysosome"/>
    <property type="evidence" value="ECO:0007669"/>
    <property type="project" value="InterPro"/>
</dbReference>
<protein>
    <recommendedName>
        <fullName evidence="14">Cation-dependent mannose-6-phosphate receptor</fullName>
    </recommendedName>
</protein>
<feature type="domain" description="MRH" evidence="17">
    <location>
        <begin position="72"/>
        <end position="215"/>
    </location>
</feature>
<reference evidence="18" key="2">
    <citation type="submission" date="2025-09" db="UniProtKB">
        <authorList>
            <consortium name="Ensembl"/>
        </authorList>
    </citation>
    <scope>IDENTIFICATION</scope>
</reference>
<evidence type="ECO:0000256" key="4">
    <source>
        <dbReference type="ARBA" id="ARBA00022692"/>
    </source>
</evidence>
<dbReference type="Proteomes" id="UP000472262">
    <property type="component" value="Unassembled WGS sequence"/>
</dbReference>
<dbReference type="InterPro" id="IPR000296">
    <property type="entry name" value="Man-6-P_rcpt_cation_dep"/>
</dbReference>
<dbReference type="InterPro" id="IPR044865">
    <property type="entry name" value="MRH_dom"/>
</dbReference>
<gene>
    <name evidence="18" type="primary">m6pr</name>
</gene>
<keyword evidence="8" id="KW-1015">Disulfide bond</keyword>
<dbReference type="GO" id="GO:0005768">
    <property type="term" value="C:endosome"/>
    <property type="evidence" value="ECO:0007669"/>
    <property type="project" value="InterPro"/>
</dbReference>
<keyword evidence="11" id="KW-0458">Lysosome</keyword>
<evidence type="ECO:0000256" key="8">
    <source>
        <dbReference type="ARBA" id="ARBA00023157"/>
    </source>
</evidence>
<sequence>MRILCQATVTLPIFWMHALVNHWINSLTVFFFNVVPFSHQVSPLKVMLLSLRIIITFLYVLLAGVQAEFITDNCKLISHSESEQNALRLLEPLTNQNFTTIGKEKEFSYIFQVCGDAGGIKDAGLVQQDIKGGKPVRIGNYTNTHAIRGSDWVLLFYEGGEKYDSHCSQEARKAMIMISCSTSTTNAFSVVLEDNKKQQDCYYLFELDSNAVCPVIPSKLSAGSIFLIIVFCCLAVYLTGGFLYQRLVVGAKGVEQFPNYTFWSEIGNLSADGCDFVCRSRGNREERPTYRGVTTEPLGEEQEERDDHLLPM</sequence>